<reference evidence="1" key="1">
    <citation type="submission" date="2021-01" db="EMBL/GenBank/DDBJ databases">
        <title>Whole genome shotgun sequence of Planosporangium mesophilum NBRC 109066.</title>
        <authorList>
            <person name="Komaki H."/>
            <person name="Tamura T."/>
        </authorList>
    </citation>
    <scope>NUCLEOTIDE SEQUENCE</scope>
    <source>
        <strain evidence="1">NBRC 109066</strain>
    </source>
</reference>
<gene>
    <name evidence="1" type="ORF">Pme01_22500</name>
</gene>
<sequence length="81" mass="8318">MPGRTAGQRDDRPPPAVALAGEHVVVVEPGVVGTSEGGHRPTVLKVPVPVVPSPQVAAIRSRVIPPVIKETSMANLAGSKQ</sequence>
<accession>A0A8J3X3A3</accession>
<organism evidence="1 2">
    <name type="scientific">Planosporangium mesophilum</name>
    <dbReference type="NCBI Taxonomy" id="689768"/>
    <lineage>
        <taxon>Bacteria</taxon>
        <taxon>Bacillati</taxon>
        <taxon>Actinomycetota</taxon>
        <taxon>Actinomycetes</taxon>
        <taxon>Micromonosporales</taxon>
        <taxon>Micromonosporaceae</taxon>
        <taxon>Planosporangium</taxon>
    </lineage>
</organism>
<keyword evidence="2" id="KW-1185">Reference proteome</keyword>
<dbReference type="Proteomes" id="UP000599074">
    <property type="component" value="Unassembled WGS sequence"/>
</dbReference>
<evidence type="ECO:0000313" key="2">
    <source>
        <dbReference type="Proteomes" id="UP000599074"/>
    </source>
</evidence>
<dbReference type="EMBL" id="BOON01000019">
    <property type="protein sequence ID" value="GII22653.1"/>
    <property type="molecule type" value="Genomic_DNA"/>
</dbReference>
<dbReference type="AlphaFoldDB" id="A0A8J3X3A3"/>
<protein>
    <submittedName>
        <fullName evidence="1">Uncharacterized protein</fullName>
    </submittedName>
</protein>
<comment type="caution">
    <text evidence="1">The sequence shown here is derived from an EMBL/GenBank/DDBJ whole genome shotgun (WGS) entry which is preliminary data.</text>
</comment>
<evidence type="ECO:0000313" key="1">
    <source>
        <dbReference type="EMBL" id="GII22653.1"/>
    </source>
</evidence>
<name>A0A8J3X3A3_9ACTN</name>
<proteinExistence type="predicted"/>